<dbReference type="AlphaFoldDB" id="A0A1S3LUB3"/>
<keyword evidence="7" id="KW-1185">Reference proteome</keyword>
<feature type="region of interest" description="Disordered" evidence="5">
    <location>
        <begin position="525"/>
        <end position="556"/>
    </location>
</feature>
<dbReference type="InterPro" id="IPR002110">
    <property type="entry name" value="Ankyrin_rpt"/>
</dbReference>
<evidence type="ECO:0000256" key="2">
    <source>
        <dbReference type="ARBA" id="ARBA00023043"/>
    </source>
</evidence>
<feature type="compositionally biased region" description="Low complexity" evidence="5">
    <location>
        <begin position="251"/>
        <end position="262"/>
    </location>
</feature>
<evidence type="ECO:0000256" key="1">
    <source>
        <dbReference type="ARBA" id="ARBA00022737"/>
    </source>
</evidence>
<name>A0A1S3LUB3_SALSA</name>
<dbReference type="Pfam" id="PF12796">
    <property type="entry name" value="Ank_2"/>
    <property type="match status" value="1"/>
</dbReference>
<evidence type="ECO:0000313" key="8">
    <source>
        <dbReference type="RefSeq" id="XP_013994420.2"/>
    </source>
</evidence>
<dbReference type="PROSITE" id="PS50088">
    <property type="entry name" value="ANK_REPEAT"/>
    <property type="match status" value="1"/>
</dbReference>
<dbReference type="GeneID" id="106568524"/>
<dbReference type="PANTHER" id="PTHR14491">
    <property type="entry name" value="SOSONDOWAH, ISOFORM G"/>
    <property type="match status" value="1"/>
</dbReference>
<accession>A0A1S3LUB3</accession>
<comment type="similarity">
    <text evidence="3">Belongs to the SOWAH family.</text>
</comment>
<dbReference type="SUPFAM" id="SSF48403">
    <property type="entry name" value="Ankyrin repeat"/>
    <property type="match status" value="1"/>
</dbReference>
<protein>
    <submittedName>
        <fullName evidence="8">Ankyrin repeat domain-containing protein SOWAHB-like</fullName>
    </submittedName>
</protein>
<reference evidence="8" key="1">
    <citation type="submission" date="2025-08" db="UniProtKB">
        <authorList>
            <consortium name="RefSeq"/>
        </authorList>
    </citation>
    <scope>IDENTIFICATION</scope>
</reference>
<feature type="region of interest" description="Disordered" evidence="5">
    <location>
        <begin position="792"/>
        <end position="818"/>
    </location>
</feature>
<keyword evidence="1" id="KW-0677">Repeat</keyword>
<evidence type="ECO:0000256" key="4">
    <source>
        <dbReference type="PROSITE-ProRule" id="PRU00023"/>
    </source>
</evidence>
<feature type="repeat" description="ANK" evidence="4">
    <location>
        <begin position="732"/>
        <end position="753"/>
    </location>
</feature>
<evidence type="ECO:0000256" key="5">
    <source>
        <dbReference type="SAM" id="MobiDB-lite"/>
    </source>
</evidence>
<gene>
    <name evidence="8" type="primary">LOC106568524</name>
</gene>
<feature type="domain" description="SOWAHA-C winged helix-turn-helix" evidence="6">
    <location>
        <begin position="4"/>
        <end position="78"/>
    </location>
</feature>
<dbReference type="PaxDb" id="8030-ENSSSAP00000077472"/>
<dbReference type="PROSITE" id="PS50297">
    <property type="entry name" value="ANK_REP_REGION"/>
    <property type="match status" value="1"/>
</dbReference>
<feature type="region of interest" description="Disordered" evidence="5">
    <location>
        <begin position="220"/>
        <end position="272"/>
    </location>
</feature>
<feature type="compositionally biased region" description="Polar residues" evidence="5">
    <location>
        <begin position="349"/>
        <end position="359"/>
    </location>
</feature>
<dbReference type="RefSeq" id="XP_013994420.2">
    <property type="nucleotide sequence ID" value="XM_014138945.2"/>
</dbReference>
<keyword evidence="2 4" id="KW-0040">ANK repeat</keyword>
<feature type="region of interest" description="Disordered" evidence="5">
    <location>
        <begin position="287"/>
        <end position="434"/>
    </location>
</feature>
<organism evidence="7 8">
    <name type="scientific">Salmo salar</name>
    <name type="common">Atlantic salmon</name>
    <dbReference type="NCBI Taxonomy" id="8030"/>
    <lineage>
        <taxon>Eukaryota</taxon>
        <taxon>Metazoa</taxon>
        <taxon>Chordata</taxon>
        <taxon>Craniata</taxon>
        <taxon>Vertebrata</taxon>
        <taxon>Euteleostomi</taxon>
        <taxon>Actinopterygii</taxon>
        <taxon>Neopterygii</taxon>
        <taxon>Teleostei</taxon>
        <taxon>Protacanthopterygii</taxon>
        <taxon>Salmoniformes</taxon>
        <taxon>Salmonidae</taxon>
        <taxon>Salmoninae</taxon>
        <taxon>Salmo</taxon>
    </lineage>
</organism>
<evidence type="ECO:0000256" key="3">
    <source>
        <dbReference type="ARBA" id="ARBA00038122"/>
    </source>
</evidence>
<feature type="region of interest" description="Disordered" evidence="5">
    <location>
        <begin position="84"/>
        <end position="119"/>
    </location>
</feature>
<dbReference type="InterPro" id="IPR036770">
    <property type="entry name" value="Ankyrin_rpt-contain_sf"/>
</dbReference>
<dbReference type="PANTHER" id="PTHR14491:SF3">
    <property type="entry name" value="ANKYRIN REPEAT DOMAIN-CONTAINING PROTEIN SOWAHB"/>
    <property type="match status" value="1"/>
</dbReference>
<sequence length="849" mass="94440">MATDFTQDSVLHFLQFMGGRVKNSELLAHFKTFLRDHENQTRNRQLFKTFVNSVAVVKSEEGVSYVVLRKKCLGQVAGDIAAAYHSPKPPAKQQPAPQARRRERVQSPRDPVNRNQQRGQKGLIETHFHELHVSPGDTNQLTDEVLASAGIVNNVETTINYEKPFQCSSPHVPDHAPPPIYNRDAPFLPSYNASISKWSEDGSGQSFETEGELNHKGIYISGSKLGQQSKEPKRKRSYPPHTEVKPPAPHQTQVQQNAVQTQRKSSEADHRREATTWPLLATLEHASSSPCLSDGYSPSAAPHAPLTPDPQVTRSNGNLDGSYHLHHRIPQQPRPKQDGLPAAPLHATPASQLAQSNDSLPIPQKDGVPAPVPDIQYPEEATAAVTQSRAQTLPSPCSLPLDSAYQYHTPAESTGGSGYPEHQHLQGGSDFSFSHSSLSLAQSLDSRDEWPQRSPREEWASNETLSYQGLNYPGEQQRVKVNEMLCRAQEAKLLSQMHRAERRAPWPHHHSTGYLDDEANRASSWHHSTGHLHDDNGSKSIESFSLPGSDPEHHLRPPVRRISSRFRSRMCRSLGADMDQLFPEDSVSARHNRLHLLSSNLSISHSFSTPTSRSPSYRDLRREMHSGASSNKSLNGASNSGGHDSSYFHRHDLVPLEAKEHDWLVKGATGTWTDIYTLFRDEPSLLTKRDFITGYTILHWIAKHGDHRVLNTLWYGVNKAGLKLDVDVKTTCGYTPLHLAAIHGNNKMIRLLVYKFRANVALRDTSGKKAWQYLGRNGPKDLLQMLGASHCRTSTGVSSTPQSSEERPTRPTATSATVKKSTSITGFLKHKTLVKFPGWEGSQSPNSFV</sequence>
<dbReference type="Gene3D" id="1.25.40.20">
    <property type="entry name" value="Ankyrin repeat-containing domain"/>
    <property type="match status" value="1"/>
</dbReference>
<evidence type="ECO:0000313" key="7">
    <source>
        <dbReference type="Proteomes" id="UP001652741"/>
    </source>
</evidence>
<feature type="compositionally biased region" description="Polar residues" evidence="5">
    <location>
        <begin position="792"/>
        <end position="803"/>
    </location>
</feature>
<dbReference type="SMART" id="SM00248">
    <property type="entry name" value="ANK"/>
    <property type="match status" value="2"/>
</dbReference>
<evidence type="ECO:0000259" key="6">
    <source>
        <dbReference type="Pfam" id="PF25877"/>
    </source>
</evidence>
<proteinExistence type="inferred from homology"/>
<dbReference type="KEGG" id="sasa:106568524"/>
<dbReference type="InterPro" id="IPR058889">
    <property type="entry name" value="WHD_SOWAHA-C"/>
</dbReference>
<feature type="compositionally biased region" description="Polar residues" evidence="5">
    <location>
        <begin position="310"/>
        <end position="319"/>
    </location>
</feature>
<dbReference type="Proteomes" id="UP001652741">
    <property type="component" value="Chromosome ssa13"/>
</dbReference>
<dbReference type="Pfam" id="PF25877">
    <property type="entry name" value="WHD_SOWAH"/>
    <property type="match status" value="1"/>
</dbReference>
<feature type="compositionally biased region" description="Polar residues" evidence="5">
    <location>
        <begin position="384"/>
        <end position="395"/>
    </location>
</feature>